<evidence type="ECO:0000259" key="3">
    <source>
        <dbReference type="PROSITE" id="PS50132"/>
    </source>
</evidence>
<evidence type="ECO:0000256" key="1">
    <source>
        <dbReference type="SAM" id="MobiDB-lite"/>
    </source>
</evidence>
<keyword evidence="2" id="KW-0472">Membrane</keyword>
<dbReference type="Pfam" id="PF02194">
    <property type="entry name" value="PXA"/>
    <property type="match status" value="1"/>
</dbReference>
<feature type="compositionally biased region" description="Low complexity" evidence="1">
    <location>
        <begin position="452"/>
        <end position="464"/>
    </location>
</feature>
<keyword evidence="2" id="KW-1133">Transmembrane helix</keyword>
<dbReference type="PROSITE" id="PS51207">
    <property type="entry name" value="PXA"/>
    <property type="match status" value="1"/>
</dbReference>
<proteinExistence type="predicted"/>
<evidence type="ECO:0000313" key="6">
    <source>
        <dbReference type="Proteomes" id="UP001152798"/>
    </source>
</evidence>
<dbReference type="InterPro" id="IPR044926">
    <property type="entry name" value="RGS_subdomain_2"/>
</dbReference>
<feature type="domain" description="PXA" evidence="4">
    <location>
        <begin position="119"/>
        <end position="276"/>
    </location>
</feature>
<dbReference type="Gene3D" id="3.30.1520.10">
    <property type="entry name" value="Phox-like domain"/>
    <property type="match status" value="1"/>
</dbReference>
<name>A0A9P0HC96_NEZVI</name>
<reference evidence="5" key="1">
    <citation type="submission" date="2022-01" db="EMBL/GenBank/DDBJ databases">
        <authorList>
            <person name="King R."/>
        </authorList>
    </citation>
    <scope>NUCLEOTIDE SEQUENCE</scope>
</reference>
<evidence type="ECO:0008006" key="7">
    <source>
        <dbReference type="Google" id="ProtNLM"/>
    </source>
</evidence>
<dbReference type="InterPro" id="IPR036871">
    <property type="entry name" value="PX_dom_sf"/>
</dbReference>
<dbReference type="Gene3D" id="1.10.167.10">
    <property type="entry name" value="Regulator of G-protein Signalling 4, domain 2"/>
    <property type="match status" value="1"/>
</dbReference>
<dbReference type="SUPFAM" id="SSF48097">
    <property type="entry name" value="Regulator of G-protein signaling, RGS"/>
    <property type="match status" value="1"/>
</dbReference>
<dbReference type="SMART" id="SM00313">
    <property type="entry name" value="PXA"/>
    <property type="match status" value="1"/>
</dbReference>
<dbReference type="PROSITE" id="PS50132">
    <property type="entry name" value="RGS"/>
    <property type="match status" value="1"/>
</dbReference>
<dbReference type="SUPFAM" id="SSF64268">
    <property type="entry name" value="PX domain"/>
    <property type="match status" value="1"/>
</dbReference>
<dbReference type="InterPro" id="IPR036305">
    <property type="entry name" value="RGS_sf"/>
</dbReference>
<keyword evidence="6" id="KW-1185">Reference proteome</keyword>
<organism evidence="5 6">
    <name type="scientific">Nezara viridula</name>
    <name type="common">Southern green stink bug</name>
    <name type="synonym">Cimex viridulus</name>
    <dbReference type="NCBI Taxonomy" id="85310"/>
    <lineage>
        <taxon>Eukaryota</taxon>
        <taxon>Metazoa</taxon>
        <taxon>Ecdysozoa</taxon>
        <taxon>Arthropoda</taxon>
        <taxon>Hexapoda</taxon>
        <taxon>Insecta</taxon>
        <taxon>Pterygota</taxon>
        <taxon>Neoptera</taxon>
        <taxon>Paraneoptera</taxon>
        <taxon>Hemiptera</taxon>
        <taxon>Heteroptera</taxon>
        <taxon>Panheteroptera</taxon>
        <taxon>Pentatomomorpha</taxon>
        <taxon>Pentatomoidea</taxon>
        <taxon>Pentatomidae</taxon>
        <taxon>Pentatominae</taxon>
        <taxon>Nezara</taxon>
    </lineage>
</organism>
<evidence type="ECO:0000313" key="5">
    <source>
        <dbReference type="EMBL" id="CAH1399333.1"/>
    </source>
</evidence>
<dbReference type="PANTHER" id="PTHR22775:SF44">
    <property type="entry name" value="SORTING NEXIN-14"/>
    <property type="match status" value="1"/>
</dbReference>
<protein>
    <recommendedName>
        <fullName evidence="7">Sorting nexin-14-like</fullName>
    </recommendedName>
</protein>
<dbReference type="OrthoDB" id="5957963at2759"/>
<sequence>MDRNDVNRLWQIFLYDKFLQALSFALFFIILLTTIFFGLVSGISVSLAYCGGIFVFYSFLRCDFEIHKIIHFVSAVVSFKSNAKEAISVQKSCNVCGDANCSRDKVVHKQKPWVGLLVPIEIDEALEKLLEKTIETYVESWYQNLSSDVAFQTEIRENIRYAASVVLSRLLQIDLTELLTTKLLPAVINHIEMGFQSKVRPDFHPALYNRKAELDYIRLRVKYLLPYLIEERNLKCNLFSTLIVEILSGWLLLPISSVSDVSVLNHLLLYILSDKQLAQYPHVTLKKVPFLESFVKKQSLLETNSLALHPDMCTILKDQSLLYAFMQFLKEQNAVHILQFCLDVEEFNKRMLTPELSSEQLDSLHRDAWDLFSVYFSPHSPDSIGFSSDLVSQMRKLLSKDVTKLRTSRPLFQAYEHAYSLLDNNYCPLFHTSDEFYTWLCGPRTPCSFNVSGSSSPSAPGSPAKNSVERRSGGSRLSHRLHKIKGALKQQTVLEGTALDTDVLQLEGDTEFAEDLTLMEDEEERDLSSWRVRVRDVGYKMDATAVKHIPFYLLVVQRIDPLQGIIRHEWCVERKLTDFYALEAKLTEFHGDFPESQLPPCGLLAPSPPTEPFVYESYLQKLLVNPSLRGSDLLHWFLSAPEFTLEENALGRLLRKSVPISLRKERGQNIESFISTFFVSTDSKPKSKLEWREYNCEVSPRRVRSLLNTVFGDNLGIPLTAFPDEKKVKSSKSVIAVKGPADCLVYCGVRLLALPEPLVRLSLAIHTLLQKPIDSLCKHVLDVKLRALLVPKRVAHLISLLQWVLFEKNTKTDPKEVSAALAEKIGKLKGFSHTFYESIFMILQNPLVNKQLYYVFFDIILEELFPEKTS</sequence>
<dbReference type="GO" id="GO:0097352">
    <property type="term" value="P:autophagosome maturation"/>
    <property type="evidence" value="ECO:0007669"/>
    <property type="project" value="TreeGrafter"/>
</dbReference>
<dbReference type="SMART" id="SM00315">
    <property type="entry name" value="RGS"/>
    <property type="match status" value="1"/>
</dbReference>
<dbReference type="GO" id="GO:0035091">
    <property type="term" value="F:phosphatidylinositol binding"/>
    <property type="evidence" value="ECO:0007669"/>
    <property type="project" value="InterPro"/>
</dbReference>
<gene>
    <name evidence="5" type="ORF">NEZAVI_LOCUS8807</name>
</gene>
<evidence type="ECO:0000256" key="2">
    <source>
        <dbReference type="SAM" id="Phobius"/>
    </source>
</evidence>
<keyword evidence="2" id="KW-0812">Transmembrane</keyword>
<dbReference type="AlphaFoldDB" id="A0A9P0HC96"/>
<dbReference type="Proteomes" id="UP001152798">
    <property type="component" value="Chromosome 4"/>
</dbReference>
<feature type="domain" description="RGS" evidence="3">
    <location>
        <begin position="311"/>
        <end position="440"/>
    </location>
</feature>
<dbReference type="GO" id="GO:0005770">
    <property type="term" value="C:late endosome"/>
    <property type="evidence" value="ECO:0007669"/>
    <property type="project" value="TreeGrafter"/>
</dbReference>
<dbReference type="PANTHER" id="PTHR22775">
    <property type="entry name" value="SORTING NEXIN"/>
    <property type="match status" value="1"/>
</dbReference>
<dbReference type="Pfam" id="PF00615">
    <property type="entry name" value="RGS"/>
    <property type="match status" value="1"/>
</dbReference>
<dbReference type="EMBL" id="OV725080">
    <property type="protein sequence ID" value="CAH1399333.1"/>
    <property type="molecule type" value="Genomic_DNA"/>
</dbReference>
<accession>A0A9P0HC96</accession>
<dbReference type="InterPro" id="IPR003114">
    <property type="entry name" value="Phox_assoc"/>
</dbReference>
<dbReference type="InterPro" id="IPR016137">
    <property type="entry name" value="RGS"/>
</dbReference>
<feature type="region of interest" description="Disordered" evidence="1">
    <location>
        <begin position="451"/>
        <end position="476"/>
    </location>
</feature>
<evidence type="ECO:0000259" key="4">
    <source>
        <dbReference type="PROSITE" id="PS51207"/>
    </source>
</evidence>
<feature type="transmembrane region" description="Helical" evidence="2">
    <location>
        <begin position="12"/>
        <end position="37"/>
    </location>
</feature>